<keyword evidence="3" id="KW-1185">Reference proteome</keyword>
<evidence type="ECO:0000313" key="3">
    <source>
        <dbReference type="Proteomes" id="UP000596742"/>
    </source>
</evidence>
<feature type="non-terminal residue" evidence="2">
    <location>
        <position position="1"/>
    </location>
</feature>
<dbReference type="AlphaFoldDB" id="A0A8B6HKV9"/>
<protein>
    <submittedName>
        <fullName evidence="2">Uncharacterized protein</fullName>
    </submittedName>
</protein>
<evidence type="ECO:0000313" key="2">
    <source>
        <dbReference type="EMBL" id="VDI80199.1"/>
    </source>
</evidence>
<gene>
    <name evidence="2" type="ORF">MGAL_10B063148</name>
</gene>
<dbReference type="Proteomes" id="UP000596742">
    <property type="component" value="Unassembled WGS sequence"/>
</dbReference>
<name>A0A8B6HKV9_MYTGA</name>
<organism evidence="2 3">
    <name type="scientific">Mytilus galloprovincialis</name>
    <name type="common">Mediterranean mussel</name>
    <dbReference type="NCBI Taxonomy" id="29158"/>
    <lineage>
        <taxon>Eukaryota</taxon>
        <taxon>Metazoa</taxon>
        <taxon>Spiralia</taxon>
        <taxon>Lophotrochozoa</taxon>
        <taxon>Mollusca</taxon>
        <taxon>Bivalvia</taxon>
        <taxon>Autobranchia</taxon>
        <taxon>Pteriomorphia</taxon>
        <taxon>Mytilida</taxon>
        <taxon>Mytiloidea</taxon>
        <taxon>Mytilidae</taxon>
        <taxon>Mytilinae</taxon>
        <taxon>Mytilus</taxon>
    </lineage>
</organism>
<dbReference type="EMBL" id="UYJE01010158">
    <property type="protein sequence ID" value="VDI80199.1"/>
    <property type="molecule type" value="Genomic_DNA"/>
</dbReference>
<reference evidence="2" key="1">
    <citation type="submission" date="2018-11" db="EMBL/GenBank/DDBJ databases">
        <authorList>
            <person name="Alioto T."/>
            <person name="Alioto T."/>
        </authorList>
    </citation>
    <scope>NUCLEOTIDE SEQUENCE</scope>
</reference>
<sequence>MEVFITRCKRRTPRKLLAPKNRCQQKKVEERRKAKEKVLDATTRQQKRQTQDLYREKDKGVKKIYKHDKRDFVEQLAQETEIACSKGGKSLYNITRQLSGRRSNSNAPVKKTKKGTLQVYEVQFGRDEHAYFTATGETGYRDAELQVNGIYADRLGLKDPE</sequence>
<comment type="caution">
    <text evidence="2">The sequence shown here is derived from an EMBL/GenBank/DDBJ whole genome shotgun (WGS) entry which is preliminary data.</text>
</comment>
<feature type="region of interest" description="Disordered" evidence="1">
    <location>
        <begin position="21"/>
        <end position="51"/>
    </location>
</feature>
<evidence type="ECO:0000256" key="1">
    <source>
        <dbReference type="SAM" id="MobiDB-lite"/>
    </source>
</evidence>
<accession>A0A8B6HKV9</accession>
<proteinExistence type="predicted"/>
<feature type="compositionally biased region" description="Basic and acidic residues" evidence="1">
    <location>
        <begin position="26"/>
        <end position="39"/>
    </location>
</feature>